<dbReference type="GO" id="GO:0016491">
    <property type="term" value="F:oxidoreductase activity"/>
    <property type="evidence" value="ECO:0007669"/>
    <property type="project" value="UniProtKB-KW"/>
</dbReference>
<dbReference type="Pfam" id="PF01408">
    <property type="entry name" value="GFO_IDH_MocA"/>
    <property type="match status" value="1"/>
</dbReference>
<dbReference type="EMBL" id="RBUQ01000343">
    <property type="protein sequence ID" value="RMV28486.1"/>
    <property type="molecule type" value="Genomic_DNA"/>
</dbReference>
<feature type="domain" description="GFO/IDH/MocA-like oxidoreductase" evidence="3">
    <location>
        <begin position="147"/>
        <end position="263"/>
    </location>
</feature>
<evidence type="ECO:0000259" key="3">
    <source>
        <dbReference type="Pfam" id="PF22725"/>
    </source>
</evidence>
<name>A0A3M3GHM0_PSEYM</name>
<sequence length="376" mass="40842">MPKHKEAHMPDLNGKIRYAVVGGGSISQGAFMPGVGQTENSILTALVTGDPVKADKLAKRYALKSYSYTQYRELLASGEIDAVYVATPNFMHREFVVPALEAGIHVLLEKPMASNEDDCKAMRAAAQRSNAKFMIAYRLHSEPGTLEMIERVHAGDFGQPRLFTSTFTQTVKPTNHRMQNGFAAGPVLDMGPYPLNMVRQLLGEEPIEVSAVGTTAPDSTLGTPDTVSVCLRFSGDRMAQFTISYTLPSSERFQLIGTKGEIEASPCFGYGEGVGITYRATVGDQTKEHSHPVLDQFAGETAYFSDCILSDSMPEPGGEEGFRDVRVLLVVERALATGQPQKLDALPAKAVPGANQTRRYALAKVPDYIDTESPTE</sequence>
<dbReference type="Gene3D" id="3.40.50.720">
    <property type="entry name" value="NAD(P)-binding Rossmann-like Domain"/>
    <property type="match status" value="1"/>
</dbReference>
<dbReference type="InterPro" id="IPR055170">
    <property type="entry name" value="GFO_IDH_MocA-like_dom"/>
</dbReference>
<dbReference type="InterPro" id="IPR036291">
    <property type="entry name" value="NAD(P)-bd_dom_sf"/>
</dbReference>
<dbReference type="PANTHER" id="PTHR43818:SF11">
    <property type="entry name" value="BCDNA.GH03377"/>
    <property type="match status" value="1"/>
</dbReference>
<accession>A0A3M3GHM0</accession>
<dbReference type="Proteomes" id="UP000271631">
    <property type="component" value="Unassembled WGS sequence"/>
</dbReference>
<comment type="caution">
    <text evidence="4">The sequence shown here is derived from an EMBL/GenBank/DDBJ whole genome shotgun (WGS) entry which is preliminary data.</text>
</comment>
<evidence type="ECO:0000259" key="2">
    <source>
        <dbReference type="Pfam" id="PF01408"/>
    </source>
</evidence>
<gene>
    <name evidence="4" type="ORF">ALP13_04203</name>
</gene>
<feature type="domain" description="Gfo/Idh/MocA-like oxidoreductase N-terminal" evidence="2">
    <location>
        <begin position="16"/>
        <end position="137"/>
    </location>
</feature>
<evidence type="ECO:0000256" key="1">
    <source>
        <dbReference type="ARBA" id="ARBA00023002"/>
    </source>
</evidence>
<reference evidence="4 5" key="1">
    <citation type="submission" date="2018-08" db="EMBL/GenBank/DDBJ databases">
        <title>Recombination of ecologically and evolutionarily significant loci maintains genetic cohesion in the Pseudomonas syringae species complex.</title>
        <authorList>
            <person name="Dillon M."/>
            <person name="Thakur S."/>
            <person name="Almeida R.N.D."/>
            <person name="Weir B.S."/>
            <person name="Guttman D.S."/>
        </authorList>
    </citation>
    <scope>NUCLEOTIDE SEQUENCE [LARGE SCALE GENOMIC DNA]</scope>
    <source>
        <strain evidence="4 5">ICMP 11281</strain>
    </source>
</reference>
<evidence type="ECO:0000313" key="5">
    <source>
        <dbReference type="Proteomes" id="UP000271631"/>
    </source>
</evidence>
<dbReference type="InterPro" id="IPR008354">
    <property type="entry name" value="Glc-Fru_OxRdtase_bac"/>
</dbReference>
<dbReference type="InterPro" id="IPR050463">
    <property type="entry name" value="Gfo/Idh/MocA_oxidrdct_glycsds"/>
</dbReference>
<dbReference type="GO" id="GO:0000166">
    <property type="term" value="F:nucleotide binding"/>
    <property type="evidence" value="ECO:0007669"/>
    <property type="project" value="InterPro"/>
</dbReference>
<proteinExistence type="predicted"/>
<organism evidence="4 5">
    <name type="scientific">Pseudomonas syringae pv. maculicola</name>
    <dbReference type="NCBI Taxonomy" id="59511"/>
    <lineage>
        <taxon>Bacteria</taxon>
        <taxon>Pseudomonadati</taxon>
        <taxon>Pseudomonadota</taxon>
        <taxon>Gammaproteobacteria</taxon>
        <taxon>Pseudomonadales</taxon>
        <taxon>Pseudomonadaceae</taxon>
        <taxon>Pseudomonas</taxon>
    </lineage>
</organism>
<dbReference type="Gene3D" id="3.30.360.10">
    <property type="entry name" value="Dihydrodipicolinate Reductase, domain 2"/>
    <property type="match status" value="1"/>
</dbReference>
<dbReference type="InterPro" id="IPR000683">
    <property type="entry name" value="Gfo/Idh/MocA-like_OxRdtase_N"/>
</dbReference>
<protein>
    <submittedName>
        <fullName evidence="4">Oxidoreductase domain protein</fullName>
    </submittedName>
</protein>
<keyword evidence="1" id="KW-0560">Oxidoreductase</keyword>
<dbReference type="SUPFAM" id="SSF51735">
    <property type="entry name" value="NAD(P)-binding Rossmann-fold domains"/>
    <property type="match status" value="1"/>
</dbReference>
<evidence type="ECO:0000313" key="4">
    <source>
        <dbReference type="EMBL" id="RMV28486.1"/>
    </source>
</evidence>
<dbReference type="SUPFAM" id="SSF55347">
    <property type="entry name" value="Glyceraldehyde-3-phosphate dehydrogenase-like, C-terminal domain"/>
    <property type="match status" value="1"/>
</dbReference>
<dbReference type="PANTHER" id="PTHR43818">
    <property type="entry name" value="BCDNA.GH03377"/>
    <property type="match status" value="1"/>
</dbReference>
<dbReference type="Pfam" id="PF22725">
    <property type="entry name" value="GFO_IDH_MocA_C3"/>
    <property type="match status" value="1"/>
</dbReference>
<dbReference type="PRINTS" id="PR01775">
    <property type="entry name" value="GLFROXRDTASE"/>
</dbReference>
<dbReference type="AlphaFoldDB" id="A0A3M3GHM0"/>